<dbReference type="SUPFAM" id="SSF101386">
    <property type="entry name" value="all-alpha NTP pyrophosphatases"/>
    <property type="match status" value="1"/>
</dbReference>
<dbReference type="AlphaFoldDB" id="A0A1G1WG07"/>
<organism evidence="1 2">
    <name type="scientific">Candidatus Woykebacteria bacterium RBG_16_44_10</name>
    <dbReference type="NCBI Taxonomy" id="1802597"/>
    <lineage>
        <taxon>Bacteria</taxon>
        <taxon>Candidatus Woykeibacteriota</taxon>
    </lineage>
</organism>
<evidence type="ECO:0000313" key="2">
    <source>
        <dbReference type="Proteomes" id="UP000177588"/>
    </source>
</evidence>
<reference evidence="1 2" key="1">
    <citation type="journal article" date="2016" name="Nat. Commun.">
        <title>Thousands of microbial genomes shed light on interconnected biogeochemical processes in an aquifer system.</title>
        <authorList>
            <person name="Anantharaman K."/>
            <person name="Brown C.T."/>
            <person name="Hug L.A."/>
            <person name="Sharon I."/>
            <person name="Castelle C.J."/>
            <person name="Probst A.J."/>
            <person name="Thomas B.C."/>
            <person name="Singh A."/>
            <person name="Wilkins M.J."/>
            <person name="Karaoz U."/>
            <person name="Brodie E.L."/>
            <person name="Williams K.H."/>
            <person name="Hubbard S.S."/>
            <person name="Banfield J.F."/>
        </authorList>
    </citation>
    <scope>NUCLEOTIDE SEQUENCE [LARGE SCALE GENOMIC DNA]</scope>
</reference>
<evidence type="ECO:0008006" key="3">
    <source>
        <dbReference type="Google" id="ProtNLM"/>
    </source>
</evidence>
<dbReference type="Gene3D" id="1.10.287.1080">
    <property type="entry name" value="MazG-like"/>
    <property type="match status" value="1"/>
</dbReference>
<dbReference type="Proteomes" id="UP000177588">
    <property type="component" value="Unassembled WGS sequence"/>
</dbReference>
<dbReference type="EMBL" id="MHCT01000002">
    <property type="protein sequence ID" value="OGY26649.1"/>
    <property type="molecule type" value="Genomic_DNA"/>
</dbReference>
<accession>A0A1G1WG07</accession>
<comment type="caution">
    <text evidence="1">The sequence shown here is derived from an EMBL/GenBank/DDBJ whole genome shotgun (WGS) entry which is preliminary data.</text>
</comment>
<proteinExistence type="predicted"/>
<sequence>MPKRYGVYQRLVELIEEVGEPANAVQTDQGFKSLARQKSDLVNSICDVLYEIFSIAAIYEVDLDT</sequence>
<name>A0A1G1WG07_9BACT</name>
<protein>
    <recommendedName>
        <fullName evidence="3">NTP pyrophosphohydrolase MazG putative catalytic core domain-containing protein</fullName>
    </recommendedName>
</protein>
<evidence type="ECO:0000313" key="1">
    <source>
        <dbReference type="EMBL" id="OGY26649.1"/>
    </source>
</evidence>
<gene>
    <name evidence="1" type="ORF">A2Z24_03065</name>
</gene>
<dbReference type="STRING" id="1802597.A2Z24_03065"/>